<keyword evidence="9" id="KW-1185">Reference proteome</keyword>
<sequence length="398" mass="44271">MKLLQTRMQSLVVSLLLVAEALGSLLPEMEADFGMRVFREALRSPTSERNLVFSPYGVSTVMGMVQLGAAGQTYAQVRDAMGYAVRDRGVAQTLRKTHASLSGESALQTASAAFVHRNLRLEKPFRRGLAKVFQQSPKQVDFRDTPTATAVVNHWVSDNTMGMLPHFLSSDALSSETRLLLLNAIHFQGKWKVPFDPQDTRERLFHCANGSSVLVPMMQQTARFEYGEFMTPDGVDYDVIELPYQGDTLSMLLVSPFEKDVPLSALTPGLSGALLREWRRGLRRVSRQLVLPRFSIETESELNGALAGLGMRDMFNQQRADFTRVTMEEPLFVSKVLQKVKIEVDEEGTKGSAVTAAILFSRMAVLEITLDRPFLFLVQHKPTGAVLFLGQVMEPAGK</sequence>
<evidence type="ECO:0000256" key="2">
    <source>
        <dbReference type="ARBA" id="ARBA00041825"/>
    </source>
</evidence>
<evidence type="ECO:0000256" key="1">
    <source>
        <dbReference type="ARBA" id="ARBA00040523"/>
    </source>
</evidence>
<comment type="caution">
    <text evidence="8">The sequence shown here is derived from an EMBL/GenBank/DDBJ whole genome shotgun (WGS) entry which is preliminary data.</text>
</comment>
<dbReference type="PANTHER" id="PTHR11461:SF49">
    <property type="entry name" value="PLASMINOGEN ACTIVATOR INHIBITOR 1"/>
    <property type="match status" value="1"/>
</dbReference>
<dbReference type="Pfam" id="PF00079">
    <property type="entry name" value="Serpin"/>
    <property type="match status" value="1"/>
</dbReference>
<reference evidence="8" key="1">
    <citation type="submission" date="2022-02" db="EMBL/GenBank/DDBJ databases">
        <title>Atlantic sturgeon de novo genome assembly.</title>
        <authorList>
            <person name="Stock M."/>
            <person name="Klopp C."/>
            <person name="Guiguen Y."/>
            <person name="Cabau C."/>
            <person name="Parinello H."/>
            <person name="Santidrian Yebra-Pimentel E."/>
            <person name="Kuhl H."/>
            <person name="Dirks R.P."/>
            <person name="Guessner J."/>
            <person name="Wuertz S."/>
            <person name="Du K."/>
            <person name="Schartl M."/>
        </authorList>
    </citation>
    <scope>NUCLEOTIDE SEQUENCE</scope>
    <source>
        <strain evidence="8">STURGEONOMICS-FGT-2020</strain>
        <tissue evidence="8">Whole blood</tissue>
    </source>
</reference>
<dbReference type="GO" id="GO:0061044">
    <property type="term" value="P:negative regulation of vascular wound healing"/>
    <property type="evidence" value="ECO:0007669"/>
    <property type="project" value="TreeGrafter"/>
</dbReference>
<dbReference type="GO" id="GO:0005615">
    <property type="term" value="C:extracellular space"/>
    <property type="evidence" value="ECO:0007669"/>
    <property type="project" value="InterPro"/>
</dbReference>
<comment type="subunit">
    <text evidence="4">Forms a heterodimer with TMPRSS7. Interacts with VTN. Binds LRP1B; binding is followed by internalization and degradation. Interacts with PPP1CB. In complex with PLAU/uPA, interacts with PLAUR/uPAR. Interacts with SORL1 and LRP1, either alone or in complex with PLAU; these interactions are abolished in the presence of LRPAP1/RAP. The ternary complex composed of PLAUR-PLAU-PAI1 also interacts with SORL1. Interacts with PLAT/tPA. Also interacts with SORL1, when complexed to PLAT/tPA.</text>
</comment>
<dbReference type="PANTHER" id="PTHR11461">
    <property type="entry name" value="SERINE PROTEASE INHIBITOR, SERPIN"/>
    <property type="match status" value="1"/>
</dbReference>
<dbReference type="EMBL" id="JAGXEW010000309">
    <property type="protein sequence ID" value="KAK1141581.1"/>
    <property type="molecule type" value="Genomic_DNA"/>
</dbReference>
<feature type="signal peptide" evidence="6">
    <location>
        <begin position="1"/>
        <end position="23"/>
    </location>
</feature>
<dbReference type="InterPro" id="IPR000215">
    <property type="entry name" value="Serpin_fam"/>
</dbReference>
<organism evidence="8 9">
    <name type="scientific">Acipenser oxyrinchus oxyrinchus</name>
    <dbReference type="NCBI Taxonomy" id="40147"/>
    <lineage>
        <taxon>Eukaryota</taxon>
        <taxon>Metazoa</taxon>
        <taxon>Chordata</taxon>
        <taxon>Craniata</taxon>
        <taxon>Vertebrata</taxon>
        <taxon>Euteleostomi</taxon>
        <taxon>Actinopterygii</taxon>
        <taxon>Chondrostei</taxon>
        <taxon>Acipenseriformes</taxon>
        <taxon>Acipenseridae</taxon>
        <taxon>Acipenser</taxon>
    </lineage>
</organism>
<protein>
    <recommendedName>
        <fullName evidence="1">Plasminogen activator inhibitor 1</fullName>
    </recommendedName>
    <alternativeName>
        <fullName evidence="2">Endothelial plasminogen activator inhibitor</fullName>
    </alternativeName>
    <alternativeName>
        <fullName evidence="3">Serpin E1</fullName>
    </alternativeName>
</protein>
<dbReference type="Gene3D" id="3.30.497.10">
    <property type="entry name" value="Antithrombin, subunit I, domain 2"/>
    <property type="match status" value="1"/>
</dbReference>
<dbReference type="GO" id="GO:0010757">
    <property type="term" value="P:negative regulation of plasminogen activation"/>
    <property type="evidence" value="ECO:0007669"/>
    <property type="project" value="TreeGrafter"/>
</dbReference>
<dbReference type="SUPFAM" id="SSF56574">
    <property type="entry name" value="Serpins"/>
    <property type="match status" value="1"/>
</dbReference>
<dbReference type="Gene3D" id="2.30.39.10">
    <property type="entry name" value="Alpha-1-antitrypsin, domain 1"/>
    <property type="match status" value="1"/>
</dbReference>
<evidence type="ECO:0000256" key="4">
    <source>
        <dbReference type="ARBA" id="ARBA00066062"/>
    </source>
</evidence>
<dbReference type="SMART" id="SM00093">
    <property type="entry name" value="SERPIN"/>
    <property type="match status" value="1"/>
</dbReference>
<dbReference type="PROSITE" id="PS00284">
    <property type="entry name" value="SERPIN"/>
    <property type="match status" value="1"/>
</dbReference>
<evidence type="ECO:0000256" key="3">
    <source>
        <dbReference type="ARBA" id="ARBA00043166"/>
    </source>
</evidence>
<dbReference type="InterPro" id="IPR036186">
    <property type="entry name" value="Serpin_sf"/>
</dbReference>
<dbReference type="Proteomes" id="UP001230051">
    <property type="component" value="Unassembled WGS sequence"/>
</dbReference>
<dbReference type="InterPro" id="IPR042185">
    <property type="entry name" value="Serpin_sf_2"/>
</dbReference>
<dbReference type="GO" id="GO:0004867">
    <property type="term" value="F:serine-type endopeptidase inhibitor activity"/>
    <property type="evidence" value="ECO:0007669"/>
    <property type="project" value="InterPro"/>
</dbReference>
<evidence type="ECO:0000313" key="8">
    <source>
        <dbReference type="EMBL" id="KAK1141581.1"/>
    </source>
</evidence>
<proteinExistence type="inferred from homology"/>
<dbReference type="InterPro" id="IPR023796">
    <property type="entry name" value="Serpin_dom"/>
</dbReference>
<evidence type="ECO:0000259" key="7">
    <source>
        <dbReference type="SMART" id="SM00093"/>
    </source>
</evidence>
<evidence type="ECO:0000313" key="9">
    <source>
        <dbReference type="Proteomes" id="UP001230051"/>
    </source>
</evidence>
<evidence type="ECO:0000256" key="5">
    <source>
        <dbReference type="RuleBase" id="RU000411"/>
    </source>
</evidence>
<accession>A0AAD8CE35</accession>
<evidence type="ECO:0000256" key="6">
    <source>
        <dbReference type="SAM" id="SignalP"/>
    </source>
</evidence>
<name>A0AAD8CE35_ACIOX</name>
<dbReference type="FunFam" id="2.30.39.10:FF:000006">
    <property type="entry name" value="Plasminogen activator inhibitor 1"/>
    <property type="match status" value="1"/>
</dbReference>
<dbReference type="InterPro" id="IPR023795">
    <property type="entry name" value="Serpin_CS"/>
</dbReference>
<feature type="domain" description="Serpin" evidence="7">
    <location>
        <begin position="35"/>
        <end position="395"/>
    </location>
</feature>
<dbReference type="AlphaFoldDB" id="A0AAD8CE35"/>
<keyword evidence="6" id="KW-0732">Signal</keyword>
<comment type="similarity">
    <text evidence="5">Belongs to the serpin family.</text>
</comment>
<dbReference type="InterPro" id="IPR042178">
    <property type="entry name" value="Serpin_sf_1"/>
</dbReference>
<gene>
    <name evidence="8" type="primary">SERPINE1</name>
    <name evidence="8" type="ORF">AOXY_G37115</name>
</gene>
<feature type="chain" id="PRO_5042105562" description="Plasminogen activator inhibitor 1" evidence="6">
    <location>
        <begin position="24"/>
        <end position="398"/>
    </location>
</feature>